<keyword evidence="2" id="KW-1185">Reference proteome</keyword>
<protein>
    <submittedName>
        <fullName evidence="1">Uncharacterized protein</fullName>
    </submittedName>
</protein>
<evidence type="ECO:0000313" key="2">
    <source>
        <dbReference type="Proteomes" id="UP000182998"/>
    </source>
</evidence>
<dbReference type="EMBL" id="FMVN01000008">
    <property type="protein sequence ID" value="SCY45969.1"/>
    <property type="molecule type" value="Genomic_DNA"/>
</dbReference>
<comment type="caution">
    <text evidence="1">The sequence shown here is derived from an EMBL/GenBank/DDBJ whole genome shotgun (WGS) entry which is preliminary data.</text>
</comment>
<sequence>MYRSNSYNLTNTASPGSSSLEAIVYVSLTLEKFTQAPVSGMCNYQRQSLYEAFSQYSEKL</sequence>
<dbReference type="Proteomes" id="UP000182998">
    <property type="component" value="Unassembled WGS sequence"/>
</dbReference>
<gene>
    <name evidence="1" type="ORF">SAMN02982997_01769</name>
</gene>
<evidence type="ECO:0000313" key="1">
    <source>
        <dbReference type="EMBL" id="SCY45969.1"/>
    </source>
</evidence>
<proteinExistence type="predicted"/>
<organism evidence="1 2">
    <name type="scientific">Legionella micdadei</name>
    <name type="common">Tatlockia micdadei</name>
    <dbReference type="NCBI Taxonomy" id="451"/>
    <lineage>
        <taxon>Bacteria</taxon>
        <taxon>Pseudomonadati</taxon>
        <taxon>Pseudomonadota</taxon>
        <taxon>Gammaproteobacteria</taxon>
        <taxon>Legionellales</taxon>
        <taxon>Legionellaceae</taxon>
        <taxon>Legionella</taxon>
    </lineage>
</organism>
<reference evidence="1 2" key="1">
    <citation type="submission" date="2016-10" db="EMBL/GenBank/DDBJ databases">
        <authorList>
            <person name="Varghese N."/>
            <person name="Submissions S."/>
        </authorList>
    </citation>
    <scope>NUCLEOTIDE SEQUENCE [LARGE SCALE GENOMIC DNA]</scope>
    <source>
        <strain evidence="1 2">ATCC 33218</strain>
    </source>
</reference>
<accession>A0A1G5G3Q1</accession>
<name>A0A1G5G3Q1_LEGMI</name>